<dbReference type="InterPro" id="IPR031463">
    <property type="entry name" value="Mic12"/>
</dbReference>
<dbReference type="OrthoDB" id="4037694at2759"/>
<evidence type="ECO:0000256" key="5">
    <source>
        <dbReference type="ARBA" id="ARBA00022692"/>
    </source>
</evidence>
<dbReference type="GeneID" id="27323834"/>
<evidence type="ECO:0000256" key="8">
    <source>
        <dbReference type="ARBA" id="ARBA00023136"/>
    </source>
</evidence>
<keyword evidence="8 11" id="KW-0472">Membrane</keyword>
<evidence type="ECO:0000256" key="7">
    <source>
        <dbReference type="ARBA" id="ARBA00023128"/>
    </source>
</evidence>
<dbReference type="RefSeq" id="XP_016223024.1">
    <property type="nucleotide sequence ID" value="XM_016370731.1"/>
</dbReference>
<organism evidence="13 14">
    <name type="scientific">Exophiala mesophila</name>
    <name type="common">Black yeast-like fungus</name>
    <dbReference type="NCBI Taxonomy" id="212818"/>
    <lineage>
        <taxon>Eukaryota</taxon>
        <taxon>Fungi</taxon>
        <taxon>Dikarya</taxon>
        <taxon>Ascomycota</taxon>
        <taxon>Pezizomycotina</taxon>
        <taxon>Eurotiomycetes</taxon>
        <taxon>Chaetothyriomycetidae</taxon>
        <taxon>Chaetothyriales</taxon>
        <taxon>Herpotrichiellaceae</taxon>
        <taxon>Exophiala</taxon>
    </lineage>
</organism>
<evidence type="ECO:0000256" key="9">
    <source>
        <dbReference type="ARBA" id="ARBA00032159"/>
    </source>
</evidence>
<comment type="similarity">
    <text evidence="3 11">Belongs to the MICOS complex subunit Mic12 family.</text>
</comment>
<comment type="subcellular location">
    <subcellularLocation>
        <location evidence="2">Membrane</location>
    </subcellularLocation>
    <subcellularLocation>
        <location evidence="11">Mitochondrion inner membrane</location>
        <topology evidence="11">Single-pass membrane protein</topology>
    </subcellularLocation>
</comment>
<sequence length="174" mass="19698">MGFTTGFLGGMTLTYSVLYLGLYMHRANRNVQKTLLSQQTYVINTIVEPPTPLPDPPAYEVRKAGLAEELKDRWNREVEKLVKNVQETDWSAKRQLYEDKLATAWNSIRESDFGKQVEGNVKEIQKDVKDKAKDLEQKVRDGVKSGEDKLSSVVDDASGKAKEAGRPKRLLEIN</sequence>
<feature type="compositionally biased region" description="Basic and acidic residues" evidence="12">
    <location>
        <begin position="135"/>
        <end position="150"/>
    </location>
</feature>
<dbReference type="Pfam" id="PF17050">
    <property type="entry name" value="AIM5"/>
    <property type="match status" value="1"/>
</dbReference>
<name>A0A0D1WQT7_EXOME</name>
<dbReference type="AlphaFoldDB" id="A0A0D1WQT7"/>
<dbReference type="HOGENOM" id="CLU_056216_1_0_1"/>
<evidence type="ECO:0000313" key="13">
    <source>
        <dbReference type="EMBL" id="KIV91450.1"/>
    </source>
</evidence>
<evidence type="ECO:0000256" key="11">
    <source>
        <dbReference type="RuleBase" id="RU363010"/>
    </source>
</evidence>
<evidence type="ECO:0000256" key="2">
    <source>
        <dbReference type="ARBA" id="ARBA00004370"/>
    </source>
</evidence>
<comment type="function">
    <text evidence="1 11">Component of the MICOS complex, a large protein complex of the mitochondrial inner membrane that plays crucial roles in the maintenance of crista junctions, inner membrane architecture, and formation of contact sites to the outer membrane.</text>
</comment>
<keyword evidence="11" id="KW-0999">Mitochondrion inner membrane</keyword>
<evidence type="ECO:0000256" key="3">
    <source>
        <dbReference type="ARBA" id="ARBA00009188"/>
    </source>
</evidence>
<comment type="subunit">
    <text evidence="11">Component of the mitochondrial contact site and cristae organizing system (MICOS) complex.</text>
</comment>
<feature type="region of interest" description="Disordered" evidence="12">
    <location>
        <begin position="135"/>
        <end position="174"/>
    </location>
</feature>
<dbReference type="Proteomes" id="UP000054302">
    <property type="component" value="Unassembled WGS sequence"/>
</dbReference>
<protein>
    <recommendedName>
        <fullName evidence="4 11">MICOS complex subunit MIC12</fullName>
    </recommendedName>
    <alternativeName>
        <fullName evidence="10 11">Altered inheritance of mitochondria protein 5, mitochondrial</fullName>
    </alternativeName>
    <alternativeName>
        <fullName evidence="9 11">Found in mitochondrial proteome protein 51</fullName>
    </alternativeName>
</protein>
<evidence type="ECO:0000256" key="1">
    <source>
        <dbReference type="ARBA" id="ARBA00002689"/>
    </source>
</evidence>
<keyword evidence="6 11" id="KW-1133">Transmembrane helix</keyword>
<dbReference type="GO" id="GO:0044284">
    <property type="term" value="C:mitochondrial crista junction"/>
    <property type="evidence" value="ECO:0007669"/>
    <property type="project" value="InterPro"/>
</dbReference>
<gene>
    <name evidence="13" type="ORF">PV10_05989</name>
</gene>
<dbReference type="VEuPathDB" id="FungiDB:PV10_05989"/>
<feature type="transmembrane region" description="Helical" evidence="11">
    <location>
        <begin position="6"/>
        <end position="24"/>
    </location>
</feature>
<dbReference type="GO" id="GO:0042407">
    <property type="term" value="P:cristae formation"/>
    <property type="evidence" value="ECO:0007669"/>
    <property type="project" value="InterPro"/>
</dbReference>
<keyword evidence="14" id="KW-1185">Reference proteome</keyword>
<dbReference type="EMBL" id="KN847523">
    <property type="protein sequence ID" value="KIV91450.1"/>
    <property type="molecule type" value="Genomic_DNA"/>
</dbReference>
<evidence type="ECO:0000313" key="14">
    <source>
        <dbReference type="Proteomes" id="UP000054302"/>
    </source>
</evidence>
<dbReference type="GO" id="GO:0061617">
    <property type="term" value="C:MICOS complex"/>
    <property type="evidence" value="ECO:0007669"/>
    <property type="project" value="UniProtKB-UniRule"/>
</dbReference>
<evidence type="ECO:0000256" key="12">
    <source>
        <dbReference type="SAM" id="MobiDB-lite"/>
    </source>
</evidence>
<evidence type="ECO:0000256" key="6">
    <source>
        <dbReference type="ARBA" id="ARBA00022989"/>
    </source>
</evidence>
<evidence type="ECO:0000256" key="4">
    <source>
        <dbReference type="ARBA" id="ARBA00018170"/>
    </source>
</evidence>
<reference evidence="13 14" key="1">
    <citation type="submission" date="2015-01" db="EMBL/GenBank/DDBJ databases">
        <title>The Genome Sequence of Exophiala mesophila CBS40295.</title>
        <authorList>
            <consortium name="The Broad Institute Genomics Platform"/>
            <person name="Cuomo C."/>
            <person name="de Hoog S."/>
            <person name="Gorbushina A."/>
            <person name="Stielow B."/>
            <person name="Teixiera M."/>
            <person name="Abouelleil A."/>
            <person name="Chapman S.B."/>
            <person name="Priest M."/>
            <person name="Young S.K."/>
            <person name="Wortman J."/>
            <person name="Nusbaum C."/>
            <person name="Birren B."/>
        </authorList>
    </citation>
    <scope>NUCLEOTIDE SEQUENCE [LARGE SCALE GENOMIC DNA]</scope>
    <source>
        <strain evidence="13 14">CBS 40295</strain>
    </source>
</reference>
<accession>A0A0D1WQT7</accession>
<dbReference type="OMA" id="DRWNTEV"/>
<keyword evidence="7 11" id="KW-0496">Mitochondrion</keyword>
<keyword evidence="5 11" id="KW-0812">Transmembrane</keyword>
<proteinExistence type="inferred from homology"/>
<evidence type="ECO:0000256" key="10">
    <source>
        <dbReference type="ARBA" id="ARBA00032985"/>
    </source>
</evidence>
<feature type="compositionally biased region" description="Basic and acidic residues" evidence="12">
    <location>
        <begin position="157"/>
        <end position="174"/>
    </location>
</feature>